<dbReference type="AlphaFoldDB" id="A0A392UZU4"/>
<comment type="caution">
    <text evidence="2">The sequence shown here is derived from an EMBL/GenBank/DDBJ whole genome shotgun (WGS) entry which is preliminary data.</text>
</comment>
<sequence>MRPNCKEMRPNCKDILEATKSANIPHNMQEGKLVSTKEHMMGPCRSARPRKTHSRWENYTK</sequence>
<dbReference type="EMBL" id="LXQA010978689">
    <property type="protein sequence ID" value="MCI79660.1"/>
    <property type="molecule type" value="Genomic_DNA"/>
</dbReference>
<name>A0A392UZU4_9FABA</name>
<evidence type="ECO:0000313" key="3">
    <source>
        <dbReference type="Proteomes" id="UP000265520"/>
    </source>
</evidence>
<accession>A0A392UZU4</accession>
<reference evidence="2 3" key="1">
    <citation type="journal article" date="2018" name="Front. Plant Sci.">
        <title>Red Clover (Trifolium pratense) and Zigzag Clover (T. medium) - A Picture of Genomic Similarities and Differences.</title>
        <authorList>
            <person name="Dluhosova J."/>
            <person name="Istvanek J."/>
            <person name="Nedelnik J."/>
            <person name="Repkova J."/>
        </authorList>
    </citation>
    <scope>NUCLEOTIDE SEQUENCE [LARGE SCALE GENOMIC DNA]</scope>
    <source>
        <strain evidence="3">cv. 10/8</strain>
        <tissue evidence="2">Leaf</tissue>
    </source>
</reference>
<feature type="non-terminal residue" evidence="2">
    <location>
        <position position="61"/>
    </location>
</feature>
<proteinExistence type="predicted"/>
<evidence type="ECO:0000313" key="2">
    <source>
        <dbReference type="EMBL" id="MCI79660.1"/>
    </source>
</evidence>
<feature type="region of interest" description="Disordered" evidence="1">
    <location>
        <begin position="39"/>
        <end position="61"/>
    </location>
</feature>
<keyword evidence="3" id="KW-1185">Reference proteome</keyword>
<organism evidence="2 3">
    <name type="scientific">Trifolium medium</name>
    <dbReference type="NCBI Taxonomy" id="97028"/>
    <lineage>
        <taxon>Eukaryota</taxon>
        <taxon>Viridiplantae</taxon>
        <taxon>Streptophyta</taxon>
        <taxon>Embryophyta</taxon>
        <taxon>Tracheophyta</taxon>
        <taxon>Spermatophyta</taxon>
        <taxon>Magnoliopsida</taxon>
        <taxon>eudicotyledons</taxon>
        <taxon>Gunneridae</taxon>
        <taxon>Pentapetalae</taxon>
        <taxon>rosids</taxon>
        <taxon>fabids</taxon>
        <taxon>Fabales</taxon>
        <taxon>Fabaceae</taxon>
        <taxon>Papilionoideae</taxon>
        <taxon>50 kb inversion clade</taxon>
        <taxon>NPAAA clade</taxon>
        <taxon>Hologalegina</taxon>
        <taxon>IRL clade</taxon>
        <taxon>Trifolieae</taxon>
        <taxon>Trifolium</taxon>
    </lineage>
</organism>
<protein>
    <submittedName>
        <fullName evidence="2">Uncharacterized protein</fullName>
    </submittedName>
</protein>
<evidence type="ECO:0000256" key="1">
    <source>
        <dbReference type="SAM" id="MobiDB-lite"/>
    </source>
</evidence>
<dbReference type="Proteomes" id="UP000265520">
    <property type="component" value="Unassembled WGS sequence"/>
</dbReference>